<name>A0ABV5FJX6_9FLAO</name>
<evidence type="ECO:0000256" key="2">
    <source>
        <dbReference type="ARBA" id="ARBA00007261"/>
    </source>
</evidence>
<organism evidence="7 8">
    <name type="scientific">Flavobacterium branchiarum</name>
    <dbReference type="NCBI Taxonomy" id="1114870"/>
    <lineage>
        <taxon>Bacteria</taxon>
        <taxon>Pseudomonadati</taxon>
        <taxon>Bacteroidota</taxon>
        <taxon>Flavobacteriia</taxon>
        <taxon>Flavobacteriales</taxon>
        <taxon>Flavobacteriaceae</taxon>
        <taxon>Flavobacterium</taxon>
    </lineage>
</organism>
<feature type="domain" description="Peptidase M16 C-terminal" evidence="6">
    <location>
        <begin position="686"/>
        <end position="868"/>
    </location>
</feature>
<dbReference type="InterPro" id="IPR050361">
    <property type="entry name" value="MPP/UQCRC_Complex"/>
</dbReference>
<evidence type="ECO:0000256" key="1">
    <source>
        <dbReference type="ARBA" id="ARBA00001947"/>
    </source>
</evidence>
<evidence type="ECO:0000313" key="8">
    <source>
        <dbReference type="Proteomes" id="UP001589589"/>
    </source>
</evidence>
<dbReference type="Pfam" id="PF05193">
    <property type="entry name" value="Peptidase_M16_C"/>
    <property type="match status" value="2"/>
</dbReference>
<dbReference type="EMBL" id="JBHMEX010000026">
    <property type="protein sequence ID" value="MFB9063850.1"/>
    <property type="molecule type" value="Genomic_DNA"/>
</dbReference>
<dbReference type="InterPro" id="IPR011249">
    <property type="entry name" value="Metalloenz_LuxS/M16"/>
</dbReference>
<dbReference type="PANTHER" id="PTHR11851">
    <property type="entry name" value="METALLOPROTEASE"/>
    <property type="match status" value="1"/>
</dbReference>
<comment type="cofactor">
    <cofactor evidence="1">
        <name>Zn(2+)</name>
        <dbReference type="ChEBI" id="CHEBI:29105"/>
    </cofactor>
</comment>
<evidence type="ECO:0000313" key="7">
    <source>
        <dbReference type="EMBL" id="MFB9063850.1"/>
    </source>
</evidence>
<evidence type="ECO:0000259" key="6">
    <source>
        <dbReference type="Pfam" id="PF05193"/>
    </source>
</evidence>
<dbReference type="Gene3D" id="3.30.830.10">
    <property type="entry name" value="Metalloenzyme, LuxS/M16 peptidase-like"/>
    <property type="match status" value="3"/>
</dbReference>
<dbReference type="Pfam" id="PF00675">
    <property type="entry name" value="Peptidase_M16"/>
    <property type="match status" value="1"/>
</dbReference>
<dbReference type="RefSeq" id="WP_290262371.1">
    <property type="nucleotide sequence ID" value="NZ_JAUFQQ010000003.1"/>
</dbReference>
<dbReference type="Proteomes" id="UP001589589">
    <property type="component" value="Unassembled WGS sequence"/>
</dbReference>
<proteinExistence type="inferred from homology"/>
<feature type="signal peptide" evidence="4">
    <location>
        <begin position="1"/>
        <end position="21"/>
    </location>
</feature>
<keyword evidence="4" id="KW-0732">Signal</keyword>
<comment type="caution">
    <text evidence="7">The sequence shown here is derived from an EMBL/GenBank/DDBJ whole genome shotgun (WGS) entry which is preliminary data.</text>
</comment>
<evidence type="ECO:0000256" key="4">
    <source>
        <dbReference type="SAM" id="SignalP"/>
    </source>
</evidence>
<reference evidence="7 8" key="1">
    <citation type="submission" date="2024-09" db="EMBL/GenBank/DDBJ databases">
        <authorList>
            <person name="Sun Q."/>
            <person name="Mori K."/>
        </authorList>
    </citation>
    <scope>NUCLEOTIDE SEQUENCE [LARGE SCALE GENOMIC DNA]</scope>
    <source>
        <strain evidence="7 8">CECT 7908</strain>
    </source>
</reference>
<feature type="chain" id="PRO_5046161933" evidence="4">
    <location>
        <begin position="22"/>
        <end position="939"/>
    </location>
</feature>
<protein>
    <submittedName>
        <fullName evidence="7">M16 family metallopeptidase</fullName>
    </submittedName>
</protein>
<gene>
    <name evidence="7" type="ORF">ACFFUQ_07420</name>
</gene>
<feature type="domain" description="Peptidase M16 N-terminal" evidence="5">
    <location>
        <begin position="50"/>
        <end position="186"/>
    </location>
</feature>
<dbReference type="SUPFAM" id="SSF63411">
    <property type="entry name" value="LuxS/MPP-like metallohydrolase"/>
    <property type="match status" value="3"/>
</dbReference>
<dbReference type="InterPro" id="IPR001431">
    <property type="entry name" value="Pept_M16_Zn_BS"/>
</dbReference>
<keyword evidence="8" id="KW-1185">Reference proteome</keyword>
<feature type="domain" description="Peptidase M16 C-terminal" evidence="6">
    <location>
        <begin position="197"/>
        <end position="370"/>
    </location>
</feature>
<dbReference type="InterPro" id="IPR007863">
    <property type="entry name" value="Peptidase_M16_C"/>
</dbReference>
<dbReference type="PROSITE" id="PS00143">
    <property type="entry name" value="INSULINASE"/>
    <property type="match status" value="1"/>
</dbReference>
<sequence length="939" mass="107439">MRNTTYLFLFSLSLIASFSHGQSATTSLPVSKQVVIDSLGNGLHYIIHPTSQAKVEYRMVINVGSLQEKQNEKGYAHFLEHMVFNGSEDFPKWQAIDTLQALGYRYGRDINAYTTYERTVYQLSLQKTANPKLALTIFSNFLSKAVLNDEAIEKERKIVIQEIKDFGQETAINQKKLEGTKQQQHLPIATEQDILNLNNQQLKDFYKKWYAPNLTTLIVTGNIDPVQVQKEIKAAFEKTLPTNHGQRSQNIYSFNPSFANSLLQEKSTTSKKAKLELIRFTKSPLTQTKEDFKQLLIASIYTNYINQKSKETSLKTNYHAIWYLSNRTENTFELEAKTKKELLGKVDTLATVINTIKQVGISESELATIKLTTLARLNTSSNDDATFLADAYVDQAAAFSNYIDAQEREILAKEIIVSITSNDILQLHNDMWLKENNNLYLLTDIPPAFGKINEKDIKKAWNKGLTKQLSFKPITEKKEEVLVKEVFAWRDLPTKSFSKAPAYLKNTTYYENIDVTQLTLSNGLRIAIKPTKSDDNSVVLSLATRNGFNLLSDQDYPYYQDTSYFVDSSWIKGMTEEQYNTQSGNKEISTLVSIADNASTVNTVIRATNLEDLFEWSYRKMFDYEMPKQDFDEYITEEIGKSSQQKKEPSFMRIPSIQLDHKIANYKKLGLREQKELSTINEWKRVNLNDMFSFYDKIVAQSQDNFLVISGNVNVEEVTEMAIKYFANLPANETKLTTTSNEVFTNNTLQTNGIVREKIIDATIERPATTIIFKGKINAVLKEFIIAQIVREVFNDAFLKRSRENEGLVYSPFTDIQIDLYPITQTAISLSFSASEKDIPTLEAIAKNVILELQSNRIDNILLNRMKRTILNNKMMHLNDNATSQWVEKIREVYLNYANLNDFNHYDELLNSITTDEIKAVANTLFDSTNYGVFTLSPK</sequence>
<dbReference type="PANTHER" id="PTHR11851:SF49">
    <property type="entry name" value="MITOCHONDRIAL-PROCESSING PEPTIDASE SUBUNIT ALPHA"/>
    <property type="match status" value="1"/>
</dbReference>
<evidence type="ECO:0000259" key="5">
    <source>
        <dbReference type="Pfam" id="PF00675"/>
    </source>
</evidence>
<dbReference type="InterPro" id="IPR011765">
    <property type="entry name" value="Pept_M16_N"/>
</dbReference>
<evidence type="ECO:0000256" key="3">
    <source>
        <dbReference type="RuleBase" id="RU004447"/>
    </source>
</evidence>
<accession>A0ABV5FJX6</accession>
<comment type="similarity">
    <text evidence="2 3">Belongs to the peptidase M16 family.</text>
</comment>